<dbReference type="Pfam" id="PF13893">
    <property type="entry name" value="RRM_5"/>
    <property type="match status" value="1"/>
</dbReference>
<dbReference type="PROSITE" id="PS50102">
    <property type="entry name" value="RRM"/>
    <property type="match status" value="1"/>
</dbReference>
<feature type="region of interest" description="Disordered" evidence="4">
    <location>
        <begin position="414"/>
        <end position="434"/>
    </location>
</feature>
<evidence type="ECO:0000313" key="7">
    <source>
        <dbReference type="Proteomes" id="UP000494165"/>
    </source>
</evidence>
<feature type="compositionally biased region" description="Basic and acidic residues" evidence="4">
    <location>
        <begin position="1"/>
        <end position="11"/>
    </location>
</feature>
<dbReference type="SUPFAM" id="SSF54928">
    <property type="entry name" value="RNA-binding domain, RBD"/>
    <property type="match status" value="1"/>
</dbReference>
<evidence type="ECO:0000259" key="5">
    <source>
        <dbReference type="PROSITE" id="PS50102"/>
    </source>
</evidence>
<dbReference type="InterPro" id="IPR055204">
    <property type="entry name" value="HNRNPL_RRM"/>
</dbReference>
<evidence type="ECO:0000256" key="1">
    <source>
        <dbReference type="ARBA" id="ARBA00022884"/>
    </source>
</evidence>
<evidence type="ECO:0000256" key="2">
    <source>
        <dbReference type="PROSITE-ProRule" id="PRU00023"/>
    </source>
</evidence>
<dbReference type="SUPFAM" id="SSF48403">
    <property type="entry name" value="Ankyrin repeat"/>
    <property type="match status" value="1"/>
</dbReference>
<feature type="domain" description="RRM" evidence="5">
    <location>
        <begin position="458"/>
        <end position="527"/>
    </location>
</feature>
<proteinExistence type="predicted"/>
<dbReference type="InterPro" id="IPR035979">
    <property type="entry name" value="RBD_domain_sf"/>
</dbReference>
<evidence type="ECO:0000256" key="4">
    <source>
        <dbReference type="SAM" id="MobiDB-lite"/>
    </source>
</evidence>
<dbReference type="OrthoDB" id="296632at2759"/>
<dbReference type="EMBL" id="CADEPI010000155">
    <property type="protein sequence ID" value="CAB3377990.1"/>
    <property type="molecule type" value="Genomic_DNA"/>
</dbReference>
<organism evidence="6 7">
    <name type="scientific">Cloeon dipterum</name>
    <dbReference type="NCBI Taxonomy" id="197152"/>
    <lineage>
        <taxon>Eukaryota</taxon>
        <taxon>Metazoa</taxon>
        <taxon>Ecdysozoa</taxon>
        <taxon>Arthropoda</taxon>
        <taxon>Hexapoda</taxon>
        <taxon>Insecta</taxon>
        <taxon>Pterygota</taxon>
        <taxon>Palaeoptera</taxon>
        <taxon>Ephemeroptera</taxon>
        <taxon>Pisciforma</taxon>
        <taxon>Baetidae</taxon>
        <taxon>Cloeon</taxon>
    </lineage>
</organism>
<dbReference type="InterPro" id="IPR000504">
    <property type="entry name" value="RRM_dom"/>
</dbReference>
<dbReference type="AlphaFoldDB" id="A0A8S1D318"/>
<dbReference type="InterPro" id="IPR002110">
    <property type="entry name" value="Ankyrin_rpt"/>
</dbReference>
<keyword evidence="7" id="KW-1185">Reference proteome</keyword>
<name>A0A8S1D318_9INSE</name>
<accession>A0A8S1D318</accession>
<keyword evidence="2" id="KW-0040">ANK repeat</keyword>
<dbReference type="SMART" id="SM00248">
    <property type="entry name" value="ANK"/>
    <property type="match status" value="4"/>
</dbReference>
<dbReference type="Gene3D" id="3.30.70.330">
    <property type="match status" value="2"/>
</dbReference>
<dbReference type="CDD" id="cd12425">
    <property type="entry name" value="RRM4_PTBP1_like"/>
    <property type="match status" value="1"/>
</dbReference>
<dbReference type="Pfam" id="PF12796">
    <property type="entry name" value="Ank_2"/>
    <property type="match status" value="1"/>
</dbReference>
<dbReference type="SMART" id="SM00360">
    <property type="entry name" value="RRM"/>
    <property type="match status" value="2"/>
</dbReference>
<comment type="caution">
    <text evidence="6">The sequence shown here is derived from an EMBL/GenBank/DDBJ whole genome shotgun (WGS) entry which is preliminary data.</text>
</comment>
<dbReference type="InterPro" id="IPR036770">
    <property type="entry name" value="Ankyrin_rpt-contain_sf"/>
</dbReference>
<protein>
    <recommendedName>
        <fullName evidence="5">RRM domain-containing protein</fullName>
    </recommendedName>
</protein>
<dbReference type="PROSITE" id="PS50088">
    <property type="entry name" value="ANK_REPEAT"/>
    <property type="match status" value="1"/>
</dbReference>
<reference evidence="6 7" key="1">
    <citation type="submission" date="2020-04" db="EMBL/GenBank/DDBJ databases">
        <authorList>
            <person name="Alioto T."/>
            <person name="Alioto T."/>
            <person name="Gomez Garrido J."/>
        </authorList>
    </citation>
    <scope>NUCLEOTIDE SEQUENCE [LARGE SCALE GENOMIC DNA]</scope>
</reference>
<dbReference type="PANTHER" id="PTHR15592">
    <property type="entry name" value="MATRIN 3/NUCLEAR PROTEIN 220-RELATED"/>
    <property type="match status" value="1"/>
</dbReference>
<keyword evidence="1 3" id="KW-0694">RNA-binding</keyword>
<dbReference type="InterPro" id="IPR012677">
    <property type="entry name" value="Nucleotide-bd_a/b_plait_sf"/>
</dbReference>
<dbReference type="GO" id="GO:0003723">
    <property type="term" value="F:RNA binding"/>
    <property type="evidence" value="ECO:0007669"/>
    <property type="project" value="UniProtKB-UniRule"/>
</dbReference>
<feature type="region of interest" description="Disordered" evidence="4">
    <location>
        <begin position="1"/>
        <end position="24"/>
    </location>
</feature>
<evidence type="ECO:0000256" key="3">
    <source>
        <dbReference type="PROSITE-ProRule" id="PRU00176"/>
    </source>
</evidence>
<evidence type="ECO:0000313" key="6">
    <source>
        <dbReference type="EMBL" id="CAB3377990.1"/>
    </source>
</evidence>
<gene>
    <name evidence="6" type="ORF">CLODIP_2_CD10036</name>
</gene>
<sequence length="527" mass="59785">MDAENAEDRGQQVEVEDPEEAEARRQVRQVEKRHVSVHFDCKCTDEDIARMAREMREDPNLLDGYGGQSCPPLLHAVIKEHPRCVEFLLECGAEVNQEYEALGETALSCAVTRSTPDIARSLLARDATGINARSSLTKETPLVKAVKHGNAQTVRLLLEHGARPNAGTERNELISQHRRKTEENVSCVFLAVELGYESIVTDLLAFGATLTGHAHFDKHNMLYKHMQFAIAEGQLESVKSLCLYGALKELAKLTLYPNLSTTIHCNFTLLGIIFRSDNSLEVNVRLINILYEFGFNFWKVDKHDKNAWKKMEKFQENDFAKLLIFRPKRREGAWGPGGSQLPTRKRENVQKALLDCLWLQYQSVYGDVIRVKILFNKKDSALVQMAENHQAHLAMTHMDKLNVFGKQIRVMPSKHQSVQLPKEGQPDAGLTKDYTNSSLHRFKKPGSKNYQNIYPPSATLHLSNIPQQMTEETIKDAFTNAGFTVKAFKFFPKDRKMALIQMQSIEDAVMALIKMHNYQLTAQSFGN</sequence>
<dbReference type="FunFam" id="3.30.70.330:FF:000341">
    <property type="entry name" value="Hephaestus, isoform C"/>
    <property type="match status" value="1"/>
</dbReference>
<feature type="repeat" description="ANK" evidence="2">
    <location>
        <begin position="137"/>
        <end position="169"/>
    </location>
</feature>
<dbReference type="PROSITE" id="PS50297">
    <property type="entry name" value="ANK_REP_REGION"/>
    <property type="match status" value="1"/>
</dbReference>
<dbReference type="Proteomes" id="UP000494165">
    <property type="component" value="Unassembled WGS sequence"/>
</dbReference>
<dbReference type="Gene3D" id="1.25.40.20">
    <property type="entry name" value="Ankyrin repeat-containing domain"/>
    <property type="match status" value="1"/>
</dbReference>
<dbReference type="Pfam" id="PF22976">
    <property type="entry name" value="RRM_10"/>
    <property type="match status" value="1"/>
</dbReference>